<protein>
    <submittedName>
        <fullName evidence="2">Uncharacterized protein</fullName>
    </submittedName>
</protein>
<evidence type="ECO:0000313" key="3">
    <source>
        <dbReference type="Proteomes" id="UP000266234"/>
    </source>
</evidence>
<evidence type="ECO:0000256" key="1">
    <source>
        <dbReference type="SAM" id="MobiDB-lite"/>
    </source>
</evidence>
<reference evidence="2 3" key="1">
    <citation type="journal article" date="2018" name="PLoS Pathog.">
        <title>Evolution of structural diversity of trichothecenes, a family of toxins produced by plant pathogenic and entomopathogenic fungi.</title>
        <authorList>
            <person name="Proctor R.H."/>
            <person name="McCormick S.P."/>
            <person name="Kim H.S."/>
            <person name="Cardoza R.E."/>
            <person name="Stanley A.M."/>
            <person name="Lindo L."/>
            <person name="Kelly A."/>
            <person name="Brown D.W."/>
            <person name="Lee T."/>
            <person name="Vaughan M.M."/>
            <person name="Alexander N.J."/>
            <person name="Busman M."/>
            <person name="Gutierrez S."/>
        </authorList>
    </citation>
    <scope>NUCLEOTIDE SEQUENCE [LARGE SCALE GENOMIC DNA]</scope>
    <source>
        <strain evidence="2 3">NRRL 20695</strain>
    </source>
</reference>
<feature type="compositionally biased region" description="Basic and acidic residues" evidence="1">
    <location>
        <begin position="354"/>
        <end position="363"/>
    </location>
</feature>
<accession>A0A395RKJ7</accession>
<evidence type="ECO:0000313" key="2">
    <source>
        <dbReference type="EMBL" id="RGP60627.1"/>
    </source>
</evidence>
<gene>
    <name evidence="2" type="ORF">FLONG3_10796</name>
</gene>
<dbReference type="EMBL" id="PXOG01000336">
    <property type="protein sequence ID" value="RGP60627.1"/>
    <property type="molecule type" value="Genomic_DNA"/>
</dbReference>
<comment type="caution">
    <text evidence="2">The sequence shown here is derived from an EMBL/GenBank/DDBJ whole genome shotgun (WGS) entry which is preliminary data.</text>
</comment>
<proteinExistence type="predicted"/>
<organism evidence="2 3">
    <name type="scientific">Fusarium longipes</name>
    <dbReference type="NCBI Taxonomy" id="694270"/>
    <lineage>
        <taxon>Eukaryota</taxon>
        <taxon>Fungi</taxon>
        <taxon>Dikarya</taxon>
        <taxon>Ascomycota</taxon>
        <taxon>Pezizomycotina</taxon>
        <taxon>Sordariomycetes</taxon>
        <taxon>Hypocreomycetidae</taxon>
        <taxon>Hypocreales</taxon>
        <taxon>Nectriaceae</taxon>
        <taxon>Fusarium</taxon>
    </lineage>
</organism>
<dbReference type="OrthoDB" id="5058264at2759"/>
<dbReference type="Proteomes" id="UP000266234">
    <property type="component" value="Unassembled WGS sequence"/>
</dbReference>
<dbReference type="AlphaFoldDB" id="A0A395RKJ7"/>
<sequence>MDNHSSAAMDSISLRTINSTEGIYPPSTVDQGFSETGMFTNPVKKELLSVSSFNSTIAGYFTHSYAHDGPRFEAEVEREKSDMEDVEEEFEGIWLDLQNFWDLLLRMQPNCIMSDAEYTKQAVDFLLDLSVARLLVETRPEHPVKTARKQLKYFRRRLRRLELLLRVDMNTCGNSPKLVCGCLVAVKRPRRKINLWTRLFGNSKSNQPGRSDDKCFSVRDVAGLLRLEDYLTHILRELEAQHGTDGTEDTHIAITALGFLDDEIKQFLPKRKYLTRGDVRYEWVHVLLHPKFRAAVVREVKAIVSEASDFRKKPGKSAHQEGCDHWVPAKPTLEKMMSFRDSDNGKNPLSPAFWKKDSKGGER</sequence>
<feature type="region of interest" description="Disordered" evidence="1">
    <location>
        <begin position="337"/>
        <end position="363"/>
    </location>
</feature>
<name>A0A395RKJ7_9HYPO</name>
<keyword evidence="3" id="KW-1185">Reference proteome</keyword>